<feature type="domain" description="Amidase" evidence="1">
    <location>
        <begin position="29"/>
        <end position="431"/>
    </location>
</feature>
<proteinExistence type="predicted"/>
<keyword evidence="3" id="KW-1185">Reference proteome</keyword>
<dbReference type="KEGG" id="erl:AOC36_01135"/>
<dbReference type="GO" id="GO:0016740">
    <property type="term" value="F:transferase activity"/>
    <property type="evidence" value="ECO:0007669"/>
    <property type="project" value="UniProtKB-KW"/>
</dbReference>
<keyword evidence="2" id="KW-0808">Transferase</keyword>
<dbReference type="Gene3D" id="3.90.1300.10">
    <property type="entry name" value="Amidase signature (AS) domain"/>
    <property type="match status" value="1"/>
</dbReference>
<dbReference type="Proteomes" id="UP000063781">
    <property type="component" value="Chromosome"/>
</dbReference>
<dbReference type="AlphaFoldDB" id="A0A0X8GYA5"/>
<evidence type="ECO:0000313" key="2">
    <source>
        <dbReference type="EMBL" id="AMC92646.1"/>
    </source>
</evidence>
<organism evidence="2 3">
    <name type="scientific">Erysipelothrix larvae</name>
    <dbReference type="NCBI Taxonomy" id="1514105"/>
    <lineage>
        <taxon>Bacteria</taxon>
        <taxon>Bacillati</taxon>
        <taxon>Bacillota</taxon>
        <taxon>Erysipelotrichia</taxon>
        <taxon>Erysipelotrichales</taxon>
        <taxon>Erysipelotrichaceae</taxon>
        <taxon>Erysipelothrix</taxon>
    </lineage>
</organism>
<dbReference type="STRING" id="1514105.AOC36_01135"/>
<sequence length="452" mass="49158">MSEAVISKIKEHDASLNAVVSYIDNFEPLPTGPLKGWSVALKDNFNMKGTLTTASCNLLSNYTSIYDSHVVQLLKLSGADLVVKTSMDELGMGGTNLSALTGPVHNPYDYDRISGGSSGGSAALAGKHLVRLALGSDTGDSVRKPAAYCGTIGVKPTYGRISRYGVIPYASSLDHVGYFVNTIEDAAQTLEVLAGRDDRDMTSSFESVPEYSKLLDMDLQGKRIGIFKDVMDAITDPQALALFESFKKDLEEKGAILIEKHMSRELLVTILPVYYTISTCEAVANHANLDGLRFGLTQEGDSLEALMTNTRTNGFSTNIKKRFIFGAFGLDDANQEEIFNKAKRIRRLIVDAYSAMISDVDVMVCLATSTVAPLISGSEVDELSDQNLIAENHMIINNFTGFPSLTQPIGKVDGMPFGINVSAKAFDEQTLFAYAHQFESIIGWEGDFKDEL</sequence>
<dbReference type="EMBL" id="CP013213">
    <property type="protein sequence ID" value="AMC92646.1"/>
    <property type="molecule type" value="Genomic_DNA"/>
</dbReference>
<dbReference type="InterPro" id="IPR036928">
    <property type="entry name" value="AS_sf"/>
</dbReference>
<dbReference type="RefSeq" id="WP_067630231.1">
    <property type="nucleotide sequence ID" value="NZ_CP013213.1"/>
</dbReference>
<evidence type="ECO:0000313" key="3">
    <source>
        <dbReference type="Proteomes" id="UP000063781"/>
    </source>
</evidence>
<dbReference type="SUPFAM" id="SSF75304">
    <property type="entry name" value="Amidase signature (AS) enzymes"/>
    <property type="match status" value="1"/>
</dbReference>
<dbReference type="PANTHER" id="PTHR11895:SF151">
    <property type="entry name" value="GLUTAMYL-TRNA(GLN) AMIDOTRANSFERASE SUBUNIT A"/>
    <property type="match status" value="1"/>
</dbReference>
<gene>
    <name evidence="2" type="ORF">AOC36_01135</name>
</gene>
<dbReference type="InterPro" id="IPR000120">
    <property type="entry name" value="Amidase"/>
</dbReference>
<protein>
    <submittedName>
        <fullName evidence="2">Aspartyl-tRNA amidotransferase</fullName>
    </submittedName>
</protein>
<dbReference type="InterPro" id="IPR023631">
    <property type="entry name" value="Amidase_dom"/>
</dbReference>
<evidence type="ECO:0000259" key="1">
    <source>
        <dbReference type="Pfam" id="PF01425"/>
    </source>
</evidence>
<accession>A0A0X8GYA5</accession>
<dbReference type="OrthoDB" id="9811471at2"/>
<name>A0A0X8GYA5_9FIRM</name>
<dbReference type="PANTHER" id="PTHR11895">
    <property type="entry name" value="TRANSAMIDASE"/>
    <property type="match status" value="1"/>
</dbReference>
<reference evidence="2 3" key="1">
    <citation type="submission" date="2015-10" db="EMBL/GenBank/DDBJ databases">
        <title>Erysipelothrix larvae sp. LV19 isolated from the larval gut of the rhinoceros beetle, Trypoxylus dichotomus.</title>
        <authorList>
            <person name="Lim S."/>
            <person name="Kim B.-C."/>
        </authorList>
    </citation>
    <scope>NUCLEOTIDE SEQUENCE [LARGE SCALE GENOMIC DNA]</scope>
    <source>
        <strain evidence="2 3">LV19</strain>
    </source>
</reference>
<dbReference type="Pfam" id="PF01425">
    <property type="entry name" value="Amidase"/>
    <property type="match status" value="1"/>
</dbReference>